<dbReference type="EMBL" id="VFSS01000004">
    <property type="protein sequence ID" value="TPE57446.1"/>
    <property type="molecule type" value="Genomic_DNA"/>
</dbReference>
<protein>
    <submittedName>
        <fullName evidence="1">LicD family protein</fullName>
    </submittedName>
</protein>
<evidence type="ECO:0000313" key="2">
    <source>
        <dbReference type="Proteomes" id="UP000319776"/>
    </source>
</evidence>
<dbReference type="OrthoDB" id="401364at2"/>
<evidence type="ECO:0000313" key="1">
    <source>
        <dbReference type="EMBL" id="TPE57446.1"/>
    </source>
</evidence>
<sequence>MNIIFDNKNRILKELINICKENNLWYSADNQTLLQAYSNKNNEEIFDHHDIMMTYDSYKQLKKIVPNRLIDGISNSEYYGIQAKFVDNYLEVHNSQPFVNINFVISTNLKNLKQYTKLKTRNKSKINYFAQMNLSTLSPYKTKIRFAKLFKKFVSNLNYKDVFNLLNTQKYEGYIITSKYIKSNVADKWLSNFNFETETLKIEDNIEIQCIVEADKYLNNLYGNNYQNKEFELSNQIYISPVDIINHESKDIEEVLEQANNDNDVFCSK</sequence>
<dbReference type="RefSeq" id="WP_140781278.1">
    <property type="nucleotide sequence ID" value="NZ_VFSS01000004.1"/>
</dbReference>
<organism evidence="1 2">
    <name type="scientific">[Mycoplasma] falconis</name>
    <dbReference type="NCBI Taxonomy" id="92403"/>
    <lineage>
        <taxon>Bacteria</taxon>
        <taxon>Bacillati</taxon>
        <taxon>Mycoplasmatota</taxon>
        <taxon>Mycoplasmoidales</taxon>
        <taxon>Metamycoplasmataceae</taxon>
        <taxon>Metamycoplasma</taxon>
    </lineage>
</organism>
<comment type="caution">
    <text evidence="1">The sequence shown here is derived from an EMBL/GenBank/DDBJ whole genome shotgun (WGS) entry which is preliminary data.</text>
</comment>
<dbReference type="AlphaFoldDB" id="A0A501XAD6"/>
<name>A0A501XAD6_9BACT</name>
<keyword evidence="2" id="KW-1185">Reference proteome</keyword>
<proteinExistence type="predicted"/>
<reference evidence="1 2" key="1">
    <citation type="submission" date="2019-06" db="EMBL/GenBank/DDBJ databases">
        <title>Mycoplasma falconis type strain whole genome sequence.</title>
        <authorList>
            <person name="Spergser J."/>
        </authorList>
    </citation>
    <scope>NUCLEOTIDE SEQUENCE [LARGE SCALE GENOMIC DNA]</scope>
    <source>
        <strain evidence="1 2">ATCC 51372</strain>
    </source>
</reference>
<dbReference type="Proteomes" id="UP000319776">
    <property type="component" value="Unassembled WGS sequence"/>
</dbReference>
<gene>
    <name evidence="1" type="ORF">FJO69_01690</name>
</gene>
<accession>A0A501XAD6</accession>